<protein>
    <submittedName>
        <fullName evidence="2">Uncharacterized protein</fullName>
    </submittedName>
</protein>
<dbReference type="AlphaFoldDB" id="A0A2I7SE50"/>
<feature type="transmembrane region" description="Helical" evidence="1">
    <location>
        <begin position="30"/>
        <end position="50"/>
    </location>
</feature>
<gene>
    <name evidence="2" type="ORF">C1A40_01120</name>
</gene>
<dbReference type="OrthoDB" id="1449946at2"/>
<dbReference type="RefSeq" id="WP_102994286.1">
    <property type="nucleotide sequence ID" value="NZ_CP025938.1"/>
</dbReference>
<evidence type="ECO:0000256" key="1">
    <source>
        <dbReference type="SAM" id="Phobius"/>
    </source>
</evidence>
<keyword evidence="1" id="KW-1133">Transmembrane helix</keyword>
<keyword evidence="3" id="KW-1185">Reference proteome</keyword>
<name>A0A2I7SE50_9FLAO</name>
<organism evidence="2 3">
    <name type="scientific">Pseudotamlana carrageenivorans</name>
    <dbReference type="NCBI Taxonomy" id="2069432"/>
    <lineage>
        <taxon>Bacteria</taxon>
        <taxon>Pseudomonadati</taxon>
        <taxon>Bacteroidota</taxon>
        <taxon>Flavobacteriia</taxon>
        <taxon>Flavobacteriales</taxon>
        <taxon>Flavobacteriaceae</taxon>
        <taxon>Pseudotamlana</taxon>
    </lineage>
</organism>
<proteinExistence type="predicted"/>
<dbReference type="Proteomes" id="UP000236592">
    <property type="component" value="Chromosome"/>
</dbReference>
<sequence length="60" mass="6810">MLSDKQSLGLTMLMVAGIFSFGILDILDNFIVLTIMTLIFSAVVINIIYMKTKSRRKQKK</sequence>
<reference evidence="3" key="1">
    <citation type="submission" date="2018-01" db="EMBL/GenBank/DDBJ databases">
        <title>Complete genome of Tamlana sp. UJ94.</title>
        <authorList>
            <person name="Jung J."/>
            <person name="Chung D."/>
            <person name="Bae S.S."/>
            <person name="Baek K."/>
        </authorList>
    </citation>
    <scope>NUCLEOTIDE SEQUENCE [LARGE SCALE GENOMIC DNA]</scope>
    <source>
        <strain evidence="3">UJ94</strain>
    </source>
</reference>
<keyword evidence="1" id="KW-0472">Membrane</keyword>
<evidence type="ECO:0000313" key="2">
    <source>
        <dbReference type="EMBL" id="AUS04164.1"/>
    </source>
</evidence>
<keyword evidence="1" id="KW-0812">Transmembrane</keyword>
<evidence type="ECO:0000313" key="3">
    <source>
        <dbReference type="Proteomes" id="UP000236592"/>
    </source>
</evidence>
<feature type="transmembrane region" description="Helical" evidence="1">
    <location>
        <begin position="7"/>
        <end position="24"/>
    </location>
</feature>
<accession>A0A2I7SE50</accession>
<dbReference type="EMBL" id="CP025938">
    <property type="protein sequence ID" value="AUS04164.1"/>
    <property type="molecule type" value="Genomic_DNA"/>
</dbReference>
<dbReference type="KEGG" id="taj:C1A40_01120"/>